<dbReference type="OrthoDB" id="6710339at2"/>
<organism evidence="1 2">
    <name type="scientific">Giesbergeria anulus</name>
    <dbReference type="NCBI Taxonomy" id="180197"/>
    <lineage>
        <taxon>Bacteria</taxon>
        <taxon>Pseudomonadati</taxon>
        <taxon>Pseudomonadota</taxon>
        <taxon>Betaproteobacteria</taxon>
        <taxon>Burkholderiales</taxon>
        <taxon>Comamonadaceae</taxon>
        <taxon>Giesbergeria</taxon>
    </lineage>
</organism>
<sequence length="107" mass="11296">MKFQNIVLCTGIKESKGDYEGRPFSSTTFHLIVDVAENSSGRSIGAVTRPFKFGDASEFDKWAHLAKSWPAAGLPCIADFDIVAGAGNDSKLTLLGIKPAPAPAKAA</sequence>
<dbReference type="STRING" id="180197.SAMN02982919_01652"/>
<dbReference type="RefSeq" id="WP_091455627.1">
    <property type="nucleotide sequence ID" value="NZ_FOGD01000003.1"/>
</dbReference>
<proteinExistence type="predicted"/>
<accession>A0A1H9KTL5</accession>
<dbReference type="AlphaFoldDB" id="A0A1H9KTL5"/>
<keyword evidence="2" id="KW-1185">Reference proteome</keyword>
<reference evidence="1 2" key="1">
    <citation type="submission" date="2016-10" db="EMBL/GenBank/DDBJ databases">
        <authorList>
            <person name="de Groot N.N."/>
        </authorList>
    </citation>
    <scope>NUCLEOTIDE SEQUENCE [LARGE SCALE GENOMIC DNA]</scope>
    <source>
        <strain evidence="1 2">ATCC 35958</strain>
    </source>
</reference>
<evidence type="ECO:0000313" key="1">
    <source>
        <dbReference type="EMBL" id="SER02257.1"/>
    </source>
</evidence>
<name>A0A1H9KTL5_9BURK</name>
<dbReference type="EMBL" id="FOGD01000003">
    <property type="protein sequence ID" value="SER02257.1"/>
    <property type="molecule type" value="Genomic_DNA"/>
</dbReference>
<protein>
    <submittedName>
        <fullName evidence="1">Uncharacterized protein</fullName>
    </submittedName>
</protein>
<evidence type="ECO:0000313" key="2">
    <source>
        <dbReference type="Proteomes" id="UP000199766"/>
    </source>
</evidence>
<dbReference type="Proteomes" id="UP000199766">
    <property type="component" value="Unassembled WGS sequence"/>
</dbReference>
<gene>
    <name evidence="1" type="ORF">SAMN02982919_01652</name>
</gene>